<dbReference type="InterPro" id="IPR001902">
    <property type="entry name" value="SLC26A/SulP_fam"/>
</dbReference>
<gene>
    <name evidence="8" type="ORF">MGAL_10B037372</name>
</gene>
<evidence type="ECO:0000313" key="9">
    <source>
        <dbReference type="Proteomes" id="UP000596742"/>
    </source>
</evidence>
<feature type="transmembrane region" description="Helical" evidence="6">
    <location>
        <begin position="99"/>
        <end position="123"/>
    </location>
</feature>
<feature type="transmembrane region" description="Helical" evidence="6">
    <location>
        <begin position="479"/>
        <end position="506"/>
    </location>
</feature>
<feature type="transmembrane region" description="Helical" evidence="6">
    <location>
        <begin position="295"/>
        <end position="316"/>
    </location>
</feature>
<evidence type="ECO:0000256" key="1">
    <source>
        <dbReference type="ARBA" id="ARBA00004141"/>
    </source>
</evidence>
<evidence type="ECO:0000259" key="7">
    <source>
        <dbReference type="PROSITE" id="PS50801"/>
    </source>
</evidence>
<keyword evidence="5" id="KW-0175">Coiled coil</keyword>
<dbReference type="Gene3D" id="3.30.750.24">
    <property type="entry name" value="STAS domain"/>
    <property type="match status" value="1"/>
</dbReference>
<dbReference type="OrthoDB" id="288203at2759"/>
<dbReference type="NCBIfam" id="TIGR00815">
    <property type="entry name" value="sulP"/>
    <property type="match status" value="1"/>
</dbReference>
<sequence length="697" mass="76859">MEMNNSRMDGEIVSEKWSKVVDFEEQYALQDAAPTATLRQRITGFAGKCCTRDKLKSTLHSNFPFINVIRRYKILQDLPSDIIAGLTVGIMQIPQGMAYALLASLPPICGLYTSFFGPLIYFFTGTSRHASMGTIAIVGLMIASVLDTSLGKDTSPDGMVSNYTNDSMPSLEHTGMTEHEIKKIKMATALSFVSGLVMVLLGKMRLGLVATYMSEYLVSGFTSGVAIHVVTSQMKHILGINVPRHNGVFKIIRTWKDIILNISSTNVAALLTSIVSMVILYLVKVQINQRFKSKLKIPIPIEIIVVAIATVISHFAKFRGNFDVNVLKDIPAGIPKPDIPDPTLLDGHVKDAIIIGIVAFSQSVSMAKILAKKNNYRINPSQEMVAYGAGSVLCSLFSGYITAASVARSMVQDGAGGRTQVASLFGCLVVLVVIVAVGPLFYSLPKCVLSSVIFVNLRGMFLQFLEVPKTFRRSKYDFSIWLVTFLCTVILDADLGIAIGILYSLFTVALRTQIPLYSRLAYVGMTNIMRPYKDFSPQTEPSGFRVIQYQSPIYFANSDMFVKAVAKASGVDPEKLRKMKKKLEKQKKESAENEEQLTNVNSDEKEKVILNVDTSAFTDVTTIVLDFSTINFVDLVGVKALRRVYTEYEKVNIRVLVAAPNKKVLSILKAAEFFEEYKDSIYIDVSSALGNHSNAEV</sequence>
<dbReference type="Proteomes" id="UP000596742">
    <property type="component" value="Unassembled WGS sequence"/>
</dbReference>
<dbReference type="AlphaFoldDB" id="A0A8B6GRU7"/>
<dbReference type="InterPro" id="IPR036513">
    <property type="entry name" value="STAS_dom_sf"/>
</dbReference>
<dbReference type="InterPro" id="IPR018045">
    <property type="entry name" value="S04_transporter_CS"/>
</dbReference>
<reference evidence="8" key="1">
    <citation type="submission" date="2018-11" db="EMBL/GenBank/DDBJ databases">
        <authorList>
            <person name="Alioto T."/>
            <person name="Alioto T."/>
        </authorList>
    </citation>
    <scope>NUCLEOTIDE SEQUENCE</scope>
</reference>
<feature type="domain" description="STAS" evidence="7">
    <location>
        <begin position="543"/>
        <end position="692"/>
    </location>
</feature>
<comment type="subcellular location">
    <subcellularLocation>
        <location evidence="1">Membrane</location>
        <topology evidence="1">Multi-pass membrane protein</topology>
    </subcellularLocation>
</comment>
<dbReference type="PROSITE" id="PS50801">
    <property type="entry name" value="STAS"/>
    <property type="match status" value="1"/>
</dbReference>
<dbReference type="SUPFAM" id="SSF52091">
    <property type="entry name" value="SpoIIaa-like"/>
    <property type="match status" value="1"/>
</dbReference>
<dbReference type="CDD" id="cd07042">
    <property type="entry name" value="STAS_SulP_like_sulfate_transporter"/>
    <property type="match status" value="1"/>
</dbReference>
<evidence type="ECO:0000256" key="4">
    <source>
        <dbReference type="ARBA" id="ARBA00023136"/>
    </source>
</evidence>
<name>A0A8B6GRU7_MYTGA</name>
<evidence type="ECO:0000256" key="5">
    <source>
        <dbReference type="SAM" id="Coils"/>
    </source>
</evidence>
<organism evidence="8 9">
    <name type="scientific">Mytilus galloprovincialis</name>
    <name type="common">Mediterranean mussel</name>
    <dbReference type="NCBI Taxonomy" id="29158"/>
    <lineage>
        <taxon>Eukaryota</taxon>
        <taxon>Metazoa</taxon>
        <taxon>Spiralia</taxon>
        <taxon>Lophotrochozoa</taxon>
        <taxon>Mollusca</taxon>
        <taxon>Bivalvia</taxon>
        <taxon>Autobranchia</taxon>
        <taxon>Pteriomorphia</taxon>
        <taxon>Mytilida</taxon>
        <taxon>Mytiloidea</taxon>
        <taxon>Mytilidae</taxon>
        <taxon>Mytilinae</taxon>
        <taxon>Mytilus</taxon>
    </lineage>
</organism>
<evidence type="ECO:0000256" key="6">
    <source>
        <dbReference type="SAM" id="Phobius"/>
    </source>
</evidence>
<feature type="transmembrane region" description="Helical" evidence="6">
    <location>
        <begin position="258"/>
        <end position="283"/>
    </location>
</feature>
<dbReference type="PROSITE" id="PS01130">
    <property type="entry name" value="SLC26A"/>
    <property type="match status" value="1"/>
</dbReference>
<feature type="coiled-coil region" evidence="5">
    <location>
        <begin position="576"/>
        <end position="603"/>
    </location>
</feature>
<evidence type="ECO:0000256" key="3">
    <source>
        <dbReference type="ARBA" id="ARBA00022989"/>
    </source>
</evidence>
<dbReference type="Pfam" id="PF00916">
    <property type="entry name" value="Sulfate_transp"/>
    <property type="match status" value="1"/>
</dbReference>
<protein>
    <submittedName>
        <fullName evidence="8">Solute carrier family 26 (Sulfate anion transporter), member 2</fullName>
    </submittedName>
</protein>
<keyword evidence="2 6" id="KW-0812">Transmembrane</keyword>
<comment type="caution">
    <text evidence="8">The sequence shown here is derived from an EMBL/GenBank/DDBJ whole genome shotgun (WGS) entry which is preliminary data.</text>
</comment>
<feature type="transmembrane region" description="Helical" evidence="6">
    <location>
        <begin position="129"/>
        <end position="146"/>
    </location>
</feature>
<dbReference type="PANTHER" id="PTHR11814">
    <property type="entry name" value="SULFATE TRANSPORTER"/>
    <property type="match status" value="1"/>
</dbReference>
<evidence type="ECO:0000256" key="2">
    <source>
        <dbReference type="ARBA" id="ARBA00022692"/>
    </source>
</evidence>
<dbReference type="InterPro" id="IPR011547">
    <property type="entry name" value="SLC26A/SulP_dom"/>
</dbReference>
<keyword evidence="4 6" id="KW-0472">Membrane</keyword>
<feature type="transmembrane region" description="Helical" evidence="6">
    <location>
        <begin position="384"/>
        <end position="407"/>
    </location>
</feature>
<keyword evidence="3 6" id="KW-1133">Transmembrane helix</keyword>
<dbReference type="GO" id="GO:0016020">
    <property type="term" value="C:membrane"/>
    <property type="evidence" value="ECO:0007669"/>
    <property type="project" value="UniProtKB-SubCell"/>
</dbReference>
<accession>A0A8B6GRU7</accession>
<dbReference type="InterPro" id="IPR002645">
    <property type="entry name" value="STAS_dom"/>
</dbReference>
<dbReference type="GO" id="GO:0008271">
    <property type="term" value="F:secondary active sulfate transmembrane transporter activity"/>
    <property type="evidence" value="ECO:0007669"/>
    <property type="project" value="InterPro"/>
</dbReference>
<proteinExistence type="predicted"/>
<keyword evidence="9" id="KW-1185">Reference proteome</keyword>
<evidence type="ECO:0000313" key="8">
    <source>
        <dbReference type="EMBL" id="VDI67671.1"/>
    </source>
</evidence>
<feature type="transmembrane region" description="Helical" evidence="6">
    <location>
        <begin position="186"/>
        <end position="206"/>
    </location>
</feature>
<feature type="transmembrane region" description="Helical" evidence="6">
    <location>
        <begin position="419"/>
        <end position="442"/>
    </location>
</feature>
<dbReference type="Pfam" id="PF01740">
    <property type="entry name" value="STAS"/>
    <property type="match status" value="1"/>
</dbReference>
<dbReference type="EMBL" id="UYJE01008837">
    <property type="protein sequence ID" value="VDI67671.1"/>
    <property type="molecule type" value="Genomic_DNA"/>
</dbReference>